<comment type="caution">
    <text evidence="1">The sequence shown here is derived from an EMBL/GenBank/DDBJ whole genome shotgun (WGS) entry which is preliminary data.</text>
</comment>
<evidence type="ECO:0000313" key="1">
    <source>
        <dbReference type="EMBL" id="GES96205.1"/>
    </source>
</evidence>
<name>A0A8H3M1F6_9GLOM</name>
<dbReference type="EMBL" id="BLAL01000246">
    <property type="protein sequence ID" value="GES96205.1"/>
    <property type="molecule type" value="Genomic_DNA"/>
</dbReference>
<organism evidence="1 2">
    <name type="scientific">Rhizophagus clarus</name>
    <dbReference type="NCBI Taxonomy" id="94130"/>
    <lineage>
        <taxon>Eukaryota</taxon>
        <taxon>Fungi</taxon>
        <taxon>Fungi incertae sedis</taxon>
        <taxon>Mucoromycota</taxon>
        <taxon>Glomeromycotina</taxon>
        <taxon>Glomeromycetes</taxon>
        <taxon>Glomerales</taxon>
        <taxon>Glomeraceae</taxon>
        <taxon>Rhizophagus</taxon>
    </lineage>
</organism>
<protein>
    <submittedName>
        <fullName evidence="1">Uncharacterized protein</fullName>
    </submittedName>
</protein>
<dbReference type="OrthoDB" id="2444995at2759"/>
<reference evidence="1" key="1">
    <citation type="submission" date="2019-10" db="EMBL/GenBank/DDBJ databases">
        <title>Conservation and host-specific expression of non-tandemly repeated heterogenous ribosome RNA gene in arbuscular mycorrhizal fungi.</title>
        <authorList>
            <person name="Maeda T."/>
            <person name="Kobayashi Y."/>
            <person name="Nakagawa T."/>
            <person name="Ezawa T."/>
            <person name="Yamaguchi K."/>
            <person name="Bino T."/>
            <person name="Nishimoto Y."/>
            <person name="Shigenobu S."/>
            <person name="Kawaguchi M."/>
        </authorList>
    </citation>
    <scope>NUCLEOTIDE SEQUENCE</scope>
    <source>
        <strain evidence="1">HR1</strain>
    </source>
</reference>
<gene>
    <name evidence="1" type="ORF">RCL2_002284400</name>
</gene>
<sequence length="194" mass="22474">MQLKNLNKKLNKLNLQKVLKRLIEVLELDEFAEICDMCRKKTDKNSEYLQVKEYKALISKKQINDDNILKVENHTYPFKKDILYTSEELKQFELDYQEIIAQLTITADEISLKTEDADLISFFDKLYQVTNPKSKTNKTNNNNKKKLISLCYFLASINNKYINRIKANIGSYLESSEASASSINILANIGLSVF</sequence>
<dbReference type="AlphaFoldDB" id="A0A8H3M1F6"/>
<evidence type="ECO:0000313" key="2">
    <source>
        <dbReference type="Proteomes" id="UP000615446"/>
    </source>
</evidence>
<proteinExistence type="predicted"/>
<accession>A0A8H3M1F6</accession>
<dbReference type="Proteomes" id="UP000615446">
    <property type="component" value="Unassembled WGS sequence"/>
</dbReference>